<protein>
    <submittedName>
        <fullName evidence="1">Uncharacterized protein</fullName>
    </submittedName>
</protein>
<dbReference type="AlphaFoldDB" id="A0A1D9G6D4"/>
<evidence type="ECO:0000313" key="1">
    <source>
        <dbReference type="EMBL" id="AOY83207.1"/>
    </source>
</evidence>
<reference evidence="2" key="1">
    <citation type="submission" date="2016-10" db="EMBL/GenBank/DDBJ databases">
        <title>Comparative genomics uncovers the prolific and rare metabolic potential of the cyanobacterial genus Moorea.</title>
        <authorList>
            <person name="Leao T."/>
            <person name="Castelao G."/>
            <person name="Korobeynikov A."/>
            <person name="Monroe E.A."/>
            <person name="Podell S."/>
            <person name="Glukhov E."/>
            <person name="Allen E."/>
            <person name="Gerwick W.H."/>
            <person name="Gerwick L."/>
        </authorList>
    </citation>
    <scope>NUCLEOTIDE SEQUENCE [LARGE SCALE GENOMIC DNA]</scope>
    <source>
        <strain evidence="2">JHB</strain>
    </source>
</reference>
<organism evidence="1 2">
    <name type="scientific">Moorena producens (strain JHB)</name>
    <dbReference type="NCBI Taxonomy" id="1454205"/>
    <lineage>
        <taxon>Bacteria</taxon>
        <taxon>Bacillati</taxon>
        <taxon>Cyanobacteriota</taxon>
        <taxon>Cyanophyceae</taxon>
        <taxon>Coleofasciculales</taxon>
        <taxon>Coleofasciculaceae</taxon>
        <taxon>Moorena</taxon>
    </lineage>
</organism>
<gene>
    <name evidence="1" type="ORF">BJP36_28080</name>
</gene>
<accession>A0A1D9G6D4</accession>
<dbReference type="Proteomes" id="UP000176944">
    <property type="component" value="Chromosome"/>
</dbReference>
<evidence type="ECO:0000313" key="2">
    <source>
        <dbReference type="Proteomes" id="UP000176944"/>
    </source>
</evidence>
<name>A0A1D9G6D4_MOOP1</name>
<sequence>MGGFQCLDFGVADSQYGFAPLAPQFWGEKLSSDAEVRPVANLITGQAHLKGNQGQTRLYLITAINATISYQKI</sequence>
<proteinExistence type="predicted"/>
<dbReference type="EMBL" id="CP017708">
    <property type="protein sequence ID" value="AOY83207.1"/>
    <property type="molecule type" value="Genomic_DNA"/>
</dbReference>